<keyword evidence="1" id="KW-0378">Hydrolase</keyword>
<protein>
    <recommendedName>
        <fullName evidence="1">Peroxisomal leader peptide-processing protease</fullName>
        <ecNumber evidence="1">3.4.21.-</ecNumber>
    </recommendedName>
</protein>
<dbReference type="EC" id="3.4.21.-" evidence="1"/>
<proteinExistence type="inferred from homology"/>
<dbReference type="GO" id="GO:0016485">
    <property type="term" value="P:protein processing"/>
    <property type="evidence" value="ECO:0007669"/>
    <property type="project" value="InterPro"/>
</dbReference>
<comment type="caution">
    <text evidence="2">The sequence shown here is derived from an EMBL/GenBank/DDBJ whole genome shotgun (WGS) entry which is preliminary data.</text>
</comment>
<evidence type="ECO:0000313" key="3">
    <source>
        <dbReference type="Proteomes" id="UP001249851"/>
    </source>
</evidence>
<accession>A0AAD9V525</accession>
<gene>
    <name evidence="2" type="ORF">P5673_015519</name>
</gene>
<organism evidence="2 3">
    <name type="scientific">Acropora cervicornis</name>
    <name type="common">Staghorn coral</name>
    <dbReference type="NCBI Taxonomy" id="6130"/>
    <lineage>
        <taxon>Eukaryota</taxon>
        <taxon>Metazoa</taxon>
        <taxon>Cnidaria</taxon>
        <taxon>Anthozoa</taxon>
        <taxon>Hexacorallia</taxon>
        <taxon>Scleractinia</taxon>
        <taxon>Astrocoeniina</taxon>
        <taxon>Acroporidae</taxon>
        <taxon>Acropora</taxon>
    </lineage>
</organism>
<comment type="subcellular location">
    <subcellularLocation>
        <location evidence="1">Peroxisome</location>
    </subcellularLocation>
</comment>
<dbReference type="AlphaFoldDB" id="A0AAD9V525"/>
<reference evidence="2" key="1">
    <citation type="journal article" date="2023" name="G3 (Bethesda)">
        <title>Whole genome assembly and annotation of the endangered Caribbean coral Acropora cervicornis.</title>
        <authorList>
            <person name="Selwyn J.D."/>
            <person name="Vollmer S.V."/>
        </authorList>
    </citation>
    <scope>NUCLEOTIDE SEQUENCE</scope>
    <source>
        <strain evidence="2">K2</strain>
    </source>
</reference>
<comment type="function">
    <text evidence="1">Peroxisomal protease that mediates both the removal of the leader peptide from proteins containing a PTS2 target sequence and processes several PTS1-containing proteins. Catalyzes the processing of PTS1-proteins involved in the peroxisomal beta-oxidation of fatty acids.</text>
</comment>
<comment type="PTM">
    <text evidence="1">The full-lengh TYSND1 is the active the proteolytic processing of PTS1- and PTS2-proteins and in self-cleavage, and intermolecular self-cleavage of TYSND1 down-regulates its protease activity.</text>
</comment>
<name>A0AAD9V525_ACRCE</name>
<dbReference type="PANTHER" id="PTHR21004:SF0">
    <property type="entry name" value="PEROXISOMAL LEADER PEPTIDE-PROCESSING PROTEASE"/>
    <property type="match status" value="1"/>
</dbReference>
<keyword evidence="3" id="KW-1185">Reference proteome</keyword>
<dbReference type="Proteomes" id="UP001249851">
    <property type="component" value="Unassembled WGS sequence"/>
</dbReference>
<comment type="similarity">
    <text evidence="1">Belongs to the peptidase S1B family.</text>
</comment>
<dbReference type="EMBL" id="JARQWQ010000032">
    <property type="protein sequence ID" value="KAK2561543.1"/>
    <property type="molecule type" value="Genomic_DNA"/>
</dbReference>
<dbReference type="GO" id="GO:0004252">
    <property type="term" value="F:serine-type endopeptidase activity"/>
    <property type="evidence" value="ECO:0007669"/>
    <property type="project" value="InterPro"/>
</dbReference>
<dbReference type="PANTHER" id="PTHR21004">
    <property type="entry name" value="SERINE PROTEASE-RELATED"/>
    <property type="match status" value="1"/>
</dbReference>
<dbReference type="Pfam" id="PF13365">
    <property type="entry name" value="Trypsin_2"/>
    <property type="match status" value="1"/>
</dbReference>
<evidence type="ECO:0000313" key="2">
    <source>
        <dbReference type="EMBL" id="KAK2561543.1"/>
    </source>
</evidence>
<keyword evidence="1" id="KW-0576">Peroxisome</keyword>
<evidence type="ECO:0000256" key="1">
    <source>
        <dbReference type="PIRNR" id="PIRNR037989"/>
    </source>
</evidence>
<dbReference type="GO" id="GO:0005777">
    <property type="term" value="C:peroxisome"/>
    <property type="evidence" value="ECO:0007669"/>
    <property type="project" value="UniProtKB-SubCell"/>
</dbReference>
<dbReference type="SUPFAM" id="SSF50494">
    <property type="entry name" value="Trypsin-like serine proteases"/>
    <property type="match status" value="2"/>
</dbReference>
<reference evidence="2" key="2">
    <citation type="journal article" date="2023" name="Science">
        <title>Genomic signatures of disease resistance in endangered staghorn corals.</title>
        <authorList>
            <person name="Vollmer S.V."/>
            <person name="Selwyn J.D."/>
            <person name="Despard B.A."/>
            <person name="Roesel C.L."/>
        </authorList>
    </citation>
    <scope>NUCLEOTIDE SEQUENCE</scope>
    <source>
        <strain evidence="2">K2</strain>
    </source>
</reference>
<dbReference type="InterPro" id="IPR009003">
    <property type="entry name" value="Peptidase_S1_PA"/>
</dbReference>
<dbReference type="InterPro" id="IPR043504">
    <property type="entry name" value="Peptidase_S1_PA_chymotrypsin"/>
</dbReference>
<keyword evidence="1 2" id="KW-0645">Protease</keyword>
<dbReference type="InterPro" id="IPR039245">
    <property type="entry name" value="TYSND1/DEG15"/>
</dbReference>
<sequence length="614" mass="67432">MANEPCVLVKRCNSNFSCCGVILDGNNGLVLTVASLFAELLPELERQRPLSSECPLLHYEDFASMISNVRMGVEVVVQLNRQGAFTTLHGSVVLFWRDSGLQRIARRIFPSPEWKFETPSDTGLLQLDSKSDIATTTSTETSCHEEALAHENALSCFALVYVKDIEKHFSEKMFNLSSFIWHKSEKPVAKKGDEVLIVGTPFGCECPPVFYNSVSKGIVSNIIGANDEVIITDARCIPGCEGCAMYVKSSDSQFATHGVVPWGIILAPFCWKNGEWIGITIACSIKYILKNLVRLLLKKGVGIPPKITTLVSAMNKHDSEQLSAFEECQTERRIHSIDSLIMHHTLCTVSSEQILKTALASVVRVQCGKTWGSGIILDADKGLVVTCSHVIGGKEEITDNRSIEYHKKSTRQDKAWCLLPNGISRSAEVLYATSKDFPLDIALLRIQPHPSLQSLKPRQGSSITNTKCTNTSFPSYFKGEEIFVIGFPLFESHQHDQPSIISGVISNIVYDNGQAVLLQSTAAVQCGASGGALVSMATGELLGMVTSHTKDVNLMATFPHVNFSIPADFLCKLVSLVKDGLIDQGYCTMVTDRFKSIWRLKSPETDISQISSKL</sequence>
<keyword evidence="1" id="KW-0720">Serine protease</keyword>
<dbReference type="GO" id="GO:0031998">
    <property type="term" value="P:regulation of fatty acid beta-oxidation"/>
    <property type="evidence" value="ECO:0007669"/>
    <property type="project" value="TreeGrafter"/>
</dbReference>
<dbReference type="Gene3D" id="2.40.10.10">
    <property type="entry name" value="Trypsin-like serine proteases"/>
    <property type="match status" value="3"/>
</dbReference>